<sequence>SFAMYFLAVLDRNNIGNAKVAGMDKHLGLRGDQFNWVVSAFFFTYIFCEVPANYFLKRLGARVWLPLIAVCWSVLVACLAAVSSYGSAVAVRVLLGVFEAGYVPGFLYLMSFWYTRKQQAPRVALFFSAGMFAGIWAGPLAARLQRIEGSLLGYQYIFIIEAAMTVAVAIFMALVVRSYPESAGFLTDDERAAALRMLRADRALFPSADYSIRQVGRALSDWTVWAYAVIFWAAATGGITQAVFGPTLIQAMGYTSTRAQVLSAVPSACGFVSQLLAMAMPRVYGRFSVWIMLSSAAACAFYAVLATVESVHVRFAFLALSNFALAPNMPLVSLWMSNN</sequence>
<comment type="caution">
    <text evidence="1">The sequence shown here is derived from an EMBL/GenBank/DDBJ whole genome shotgun (WGS) entry which is preliminary data.</text>
</comment>
<dbReference type="EMBL" id="JANBUN010004087">
    <property type="protein sequence ID" value="KAJ2788398.1"/>
    <property type="molecule type" value="Genomic_DNA"/>
</dbReference>
<feature type="non-terminal residue" evidence="1">
    <location>
        <position position="1"/>
    </location>
</feature>
<feature type="non-terminal residue" evidence="1">
    <location>
        <position position="339"/>
    </location>
</feature>
<organism evidence="1 2">
    <name type="scientific">Coemansia helicoidea</name>
    <dbReference type="NCBI Taxonomy" id="1286919"/>
    <lineage>
        <taxon>Eukaryota</taxon>
        <taxon>Fungi</taxon>
        <taxon>Fungi incertae sedis</taxon>
        <taxon>Zoopagomycota</taxon>
        <taxon>Kickxellomycotina</taxon>
        <taxon>Kickxellomycetes</taxon>
        <taxon>Kickxellales</taxon>
        <taxon>Kickxellaceae</taxon>
        <taxon>Coemansia</taxon>
    </lineage>
</organism>
<evidence type="ECO:0000313" key="1">
    <source>
        <dbReference type="EMBL" id="KAJ2788398.1"/>
    </source>
</evidence>
<keyword evidence="2" id="KW-1185">Reference proteome</keyword>
<reference evidence="1" key="1">
    <citation type="submission" date="2022-07" db="EMBL/GenBank/DDBJ databases">
        <title>Phylogenomic reconstructions and comparative analyses of Kickxellomycotina fungi.</title>
        <authorList>
            <person name="Reynolds N.K."/>
            <person name="Stajich J.E."/>
            <person name="Barry K."/>
            <person name="Grigoriev I.V."/>
            <person name="Crous P."/>
            <person name="Smith M.E."/>
        </authorList>
    </citation>
    <scope>NUCLEOTIDE SEQUENCE</scope>
    <source>
        <strain evidence="1">BCRC 34780</strain>
    </source>
</reference>
<dbReference type="Proteomes" id="UP001140087">
    <property type="component" value="Unassembled WGS sequence"/>
</dbReference>
<proteinExistence type="predicted"/>
<accession>A0ACC1KE86</accession>
<gene>
    <name evidence="1" type="ORF">H4R21_007014</name>
</gene>
<evidence type="ECO:0000313" key="2">
    <source>
        <dbReference type="Proteomes" id="UP001140087"/>
    </source>
</evidence>
<protein>
    <submittedName>
        <fullName evidence="1">Uncharacterized protein</fullName>
    </submittedName>
</protein>
<name>A0ACC1KE86_9FUNG</name>